<feature type="binding site" evidence="11">
    <location>
        <position position="286"/>
    </location>
    <ligand>
        <name>NAD(+)</name>
        <dbReference type="ChEBI" id="CHEBI:57540"/>
    </ligand>
</feature>
<feature type="binding site" evidence="11">
    <location>
        <position position="350"/>
    </location>
    <ligand>
        <name>NAD(+)</name>
        <dbReference type="ChEBI" id="CHEBI:57540"/>
    </ligand>
</feature>
<feature type="domain" description="UDP-glucose/GDP-mannose dehydrogenase C-terminal" evidence="12">
    <location>
        <begin position="336"/>
        <end position="440"/>
    </location>
</feature>
<feature type="binding site" evidence="11">
    <location>
        <position position="124"/>
    </location>
    <ligand>
        <name>NAD(+)</name>
        <dbReference type="ChEBI" id="CHEBI:57540"/>
    </ligand>
</feature>
<accession>A0A7W7ZH27</accession>
<feature type="binding site" evidence="10">
    <location>
        <position position="343"/>
    </location>
    <ligand>
        <name>substrate</name>
    </ligand>
</feature>
<keyword evidence="6 8" id="KW-0520">NAD</keyword>
<gene>
    <name evidence="13" type="ORF">HDF16_004467</name>
</gene>
<comment type="catalytic activity">
    <reaction evidence="7 8">
        <text>UDP-alpha-D-glucose + 2 NAD(+) + H2O = UDP-alpha-D-glucuronate + 2 NADH + 3 H(+)</text>
        <dbReference type="Rhea" id="RHEA:23596"/>
        <dbReference type="ChEBI" id="CHEBI:15377"/>
        <dbReference type="ChEBI" id="CHEBI:15378"/>
        <dbReference type="ChEBI" id="CHEBI:57540"/>
        <dbReference type="ChEBI" id="CHEBI:57945"/>
        <dbReference type="ChEBI" id="CHEBI:58052"/>
        <dbReference type="ChEBI" id="CHEBI:58885"/>
        <dbReference type="EC" id="1.1.1.22"/>
    </reaction>
</comment>
<keyword evidence="14" id="KW-1185">Reference proteome</keyword>
<evidence type="ECO:0000256" key="8">
    <source>
        <dbReference type="PIRNR" id="PIRNR000124"/>
    </source>
</evidence>
<name>A0A7W7ZH27_9BACT</name>
<feature type="binding site" evidence="10">
    <location>
        <position position="227"/>
    </location>
    <ligand>
        <name>substrate</name>
    </ligand>
</feature>
<dbReference type="RefSeq" id="WP_184221542.1">
    <property type="nucleotide sequence ID" value="NZ_JACHIP010000007.1"/>
</dbReference>
<reference evidence="13 14" key="1">
    <citation type="submission" date="2020-08" db="EMBL/GenBank/DDBJ databases">
        <title>Genomic Encyclopedia of Type Strains, Phase IV (KMG-V): Genome sequencing to study the core and pangenomes of soil and plant-associated prokaryotes.</title>
        <authorList>
            <person name="Whitman W."/>
        </authorList>
    </citation>
    <scope>NUCLEOTIDE SEQUENCE [LARGE SCALE GENOMIC DNA]</scope>
    <source>
        <strain evidence="13 14">M8UP14</strain>
    </source>
</reference>
<dbReference type="SMART" id="SM00984">
    <property type="entry name" value="UDPG_MGDP_dh_C"/>
    <property type="match status" value="1"/>
</dbReference>
<evidence type="ECO:0000256" key="5">
    <source>
        <dbReference type="ARBA" id="ARBA00023002"/>
    </source>
</evidence>
<dbReference type="GO" id="GO:0006065">
    <property type="term" value="P:UDP-glucuronate biosynthetic process"/>
    <property type="evidence" value="ECO:0007669"/>
    <property type="project" value="UniProtKB-UniPathway"/>
</dbReference>
<evidence type="ECO:0000256" key="11">
    <source>
        <dbReference type="PIRSR" id="PIRSR500134-3"/>
    </source>
</evidence>
<dbReference type="SUPFAM" id="SSF52413">
    <property type="entry name" value="UDP-glucose/GDP-mannose dehydrogenase C-terminal domain"/>
    <property type="match status" value="1"/>
</dbReference>
<dbReference type="GO" id="GO:0003979">
    <property type="term" value="F:UDP-glucose 6-dehydrogenase activity"/>
    <property type="evidence" value="ECO:0007669"/>
    <property type="project" value="UniProtKB-EC"/>
</dbReference>
<dbReference type="SUPFAM" id="SSF48179">
    <property type="entry name" value="6-phosphogluconate dehydrogenase C-terminal domain-like"/>
    <property type="match status" value="1"/>
</dbReference>
<dbReference type="GO" id="GO:0051287">
    <property type="term" value="F:NAD binding"/>
    <property type="evidence" value="ECO:0007669"/>
    <property type="project" value="InterPro"/>
</dbReference>
<evidence type="ECO:0000313" key="13">
    <source>
        <dbReference type="EMBL" id="MBB5059738.1"/>
    </source>
</evidence>
<evidence type="ECO:0000259" key="12">
    <source>
        <dbReference type="SMART" id="SM00984"/>
    </source>
</evidence>
<dbReference type="UniPathway" id="UPA00038">
    <property type="reaction ID" value="UER00491"/>
</dbReference>
<dbReference type="InterPro" id="IPR036220">
    <property type="entry name" value="UDP-Glc/GDP-Man_DH_C_sf"/>
</dbReference>
<evidence type="ECO:0000256" key="6">
    <source>
        <dbReference type="ARBA" id="ARBA00023027"/>
    </source>
</evidence>
<feature type="binding site" evidence="11">
    <location>
        <position position="39"/>
    </location>
    <ligand>
        <name>NAD(+)</name>
        <dbReference type="ChEBI" id="CHEBI:57540"/>
    </ligand>
</feature>
<dbReference type="AlphaFoldDB" id="A0A7W7ZH27"/>
<organism evidence="13 14">
    <name type="scientific">Granulicella aggregans</name>
    <dbReference type="NCBI Taxonomy" id="474949"/>
    <lineage>
        <taxon>Bacteria</taxon>
        <taxon>Pseudomonadati</taxon>
        <taxon>Acidobacteriota</taxon>
        <taxon>Terriglobia</taxon>
        <taxon>Terriglobales</taxon>
        <taxon>Acidobacteriaceae</taxon>
        <taxon>Granulicella</taxon>
    </lineage>
</organism>
<dbReference type="PIRSF" id="PIRSF500134">
    <property type="entry name" value="UDPglc_DH_bac"/>
    <property type="match status" value="1"/>
</dbReference>
<comment type="similarity">
    <text evidence="2 8">Belongs to the UDP-glucose/GDP-mannose dehydrogenase family.</text>
</comment>
<evidence type="ECO:0000256" key="4">
    <source>
        <dbReference type="ARBA" id="ARBA00015132"/>
    </source>
</evidence>
<evidence type="ECO:0000256" key="10">
    <source>
        <dbReference type="PIRSR" id="PIRSR500134-2"/>
    </source>
</evidence>
<dbReference type="Pfam" id="PF03721">
    <property type="entry name" value="UDPG_MGDP_dh_N"/>
    <property type="match status" value="1"/>
</dbReference>
<evidence type="ECO:0000256" key="7">
    <source>
        <dbReference type="ARBA" id="ARBA00047473"/>
    </source>
</evidence>
<dbReference type="EMBL" id="JACHIP010000007">
    <property type="protein sequence ID" value="MBB5059738.1"/>
    <property type="molecule type" value="Genomic_DNA"/>
</dbReference>
<feature type="active site" description="Nucleophile" evidence="9">
    <location>
        <position position="283"/>
    </location>
</feature>
<dbReference type="EC" id="1.1.1.22" evidence="3 8"/>
<dbReference type="NCBIfam" id="TIGR03026">
    <property type="entry name" value="NDP-sugDHase"/>
    <property type="match status" value="1"/>
</dbReference>
<dbReference type="Proteomes" id="UP000540989">
    <property type="component" value="Unassembled WGS sequence"/>
</dbReference>
<dbReference type="Pfam" id="PF03720">
    <property type="entry name" value="UDPG_MGDP_dh_C"/>
    <property type="match status" value="1"/>
</dbReference>
<dbReference type="InterPro" id="IPR014027">
    <property type="entry name" value="UDP-Glc/GDP-Man_DH_C"/>
</dbReference>
<dbReference type="PANTHER" id="PTHR43750:SF3">
    <property type="entry name" value="UDP-GLUCOSE 6-DEHYDROGENASE TUAD"/>
    <property type="match status" value="1"/>
</dbReference>
<dbReference type="InterPro" id="IPR008927">
    <property type="entry name" value="6-PGluconate_DH-like_C_sf"/>
</dbReference>
<sequence>MSSSIQIAVVGSGYVGLVAAVCFAEMGHQVICVDNDERKVTALRAGETLIHEEFLPELLGRYRNERIRFMTDLAEATRESDAIFIAVGTPQSETGDADLSYVEAVACEIARSLNKYTVIVEKSTVPVYTNEWIRRAMERNGVPRNLFDVVSNPEFLREGTAVADFLHPDRIVVGADSERAAAILGKIYAPLTEGSYYKTSDAIPGMCNETAVPQLLFTSTKSAEIIKHASNAFLALKISFINAVSNLCEATDANVQQVAHGMGLDSRIGPKFLRPGIGYGGSCFPKDVAAFRSVADQLGVDFSLLTEVEKINANQKVRFVRKVRAALWTLRGKRLGVLGLAFKGETDDIRDSPAIELVEMLMAEGCSIVAFDPAAMERAAQVIPSGPQMTYAKDAYEAAADTDALLILTDWAEFKHLDLARLNSSMRYSILIDGRNMFDPAVMASHNFTYVSVGRPTSYPVRESVVEPALV</sequence>
<feature type="binding site" evidence="10">
    <location>
        <begin position="155"/>
        <end position="158"/>
    </location>
    <ligand>
        <name>substrate</name>
    </ligand>
</feature>
<dbReference type="Gene3D" id="3.40.50.720">
    <property type="entry name" value="NAD(P)-binding Rossmann-like Domain"/>
    <property type="match status" value="2"/>
</dbReference>
<feature type="binding site" evidence="10">
    <location>
        <begin position="272"/>
        <end position="276"/>
    </location>
    <ligand>
        <name>substrate</name>
    </ligand>
</feature>
<dbReference type="InterPro" id="IPR014026">
    <property type="entry name" value="UDP-Glc/GDP-Man_DH_dimer"/>
</dbReference>
<dbReference type="InterPro" id="IPR017476">
    <property type="entry name" value="UDP-Glc/GDP-Man"/>
</dbReference>
<dbReference type="Gene3D" id="1.20.5.100">
    <property type="entry name" value="Cytochrome c1, transmembrane anchor, C-terminal"/>
    <property type="match status" value="1"/>
</dbReference>
<evidence type="ECO:0000256" key="1">
    <source>
        <dbReference type="ARBA" id="ARBA00004701"/>
    </source>
</evidence>
<comment type="pathway">
    <text evidence="1">Nucleotide-sugar biosynthesis; UDP-alpha-D-glucuronate biosynthesis; UDP-alpha-D-glucuronate from UDP-alpha-D-glucose: step 1/1.</text>
</comment>
<feature type="binding site" evidence="11">
    <location>
        <position position="89"/>
    </location>
    <ligand>
        <name>NAD(+)</name>
        <dbReference type="ChEBI" id="CHEBI:57540"/>
    </ligand>
</feature>
<dbReference type="InterPro" id="IPR028357">
    <property type="entry name" value="UDPglc_DH_bac"/>
</dbReference>
<keyword evidence="5 8" id="KW-0560">Oxidoreductase</keyword>
<feature type="binding site" evidence="11">
    <location>
        <position position="158"/>
    </location>
    <ligand>
        <name>NAD(+)</name>
        <dbReference type="ChEBI" id="CHEBI:57540"/>
    </ligand>
</feature>
<dbReference type="PIRSF" id="PIRSF000124">
    <property type="entry name" value="UDPglc_GDPman_dh"/>
    <property type="match status" value="1"/>
</dbReference>
<evidence type="ECO:0000256" key="2">
    <source>
        <dbReference type="ARBA" id="ARBA00006601"/>
    </source>
</evidence>
<evidence type="ECO:0000313" key="14">
    <source>
        <dbReference type="Proteomes" id="UP000540989"/>
    </source>
</evidence>
<dbReference type="PANTHER" id="PTHR43750">
    <property type="entry name" value="UDP-GLUCOSE 6-DEHYDROGENASE TUAD"/>
    <property type="match status" value="1"/>
</dbReference>
<feature type="binding site" evidence="11">
    <location>
        <position position="34"/>
    </location>
    <ligand>
        <name>NAD(+)</name>
        <dbReference type="ChEBI" id="CHEBI:57540"/>
    </ligand>
</feature>
<protein>
    <recommendedName>
        <fullName evidence="4 8">UDP-glucose 6-dehydrogenase</fullName>
        <ecNumber evidence="3 8">1.1.1.22</ecNumber>
    </recommendedName>
</protein>
<feature type="binding site" evidence="10">
    <location>
        <position position="280"/>
    </location>
    <ligand>
        <name>substrate</name>
    </ligand>
</feature>
<comment type="caution">
    <text evidence="13">The sequence shown here is derived from an EMBL/GenBank/DDBJ whole genome shotgun (WGS) entry which is preliminary data.</text>
</comment>
<dbReference type="GO" id="GO:0000271">
    <property type="term" value="P:polysaccharide biosynthetic process"/>
    <property type="evidence" value="ECO:0007669"/>
    <property type="project" value="InterPro"/>
</dbReference>
<dbReference type="Pfam" id="PF00984">
    <property type="entry name" value="UDPG_MGDP_dh"/>
    <property type="match status" value="1"/>
</dbReference>
<evidence type="ECO:0000256" key="9">
    <source>
        <dbReference type="PIRSR" id="PIRSR500134-1"/>
    </source>
</evidence>
<dbReference type="SUPFAM" id="SSF51735">
    <property type="entry name" value="NAD(P)-binding Rossmann-fold domains"/>
    <property type="match status" value="1"/>
</dbReference>
<dbReference type="InterPro" id="IPR036291">
    <property type="entry name" value="NAD(P)-bd_dom_sf"/>
</dbReference>
<proteinExistence type="inferred from homology"/>
<dbReference type="InterPro" id="IPR001732">
    <property type="entry name" value="UDP-Glc/GDP-Man_DH_N"/>
</dbReference>
<evidence type="ECO:0000256" key="3">
    <source>
        <dbReference type="ARBA" id="ARBA00012954"/>
    </source>
</evidence>